<dbReference type="Gene3D" id="3.10.180.10">
    <property type="entry name" value="2,3-Dihydroxybiphenyl 1,2-Dioxygenase, domain 1"/>
    <property type="match status" value="1"/>
</dbReference>
<dbReference type="Proteomes" id="UP000184395">
    <property type="component" value="Unassembled WGS sequence"/>
</dbReference>
<dbReference type="STRING" id="169427.SAMN05192548_1004232"/>
<dbReference type="GO" id="GO:0051213">
    <property type="term" value="F:dioxygenase activity"/>
    <property type="evidence" value="ECO:0007669"/>
    <property type="project" value="UniProtKB-KW"/>
</dbReference>
<dbReference type="PROSITE" id="PS51819">
    <property type="entry name" value="VOC"/>
    <property type="match status" value="1"/>
</dbReference>
<evidence type="ECO:0000256" key="1">
    <source>
        <dbReference type="ARBA" id="ARBA00022723"/>
    </source>
</evidence>
<dbReference type="InterPro" id="IPR037523">
    <property type="entry name" value="VOC_core"/>
</dbReference>
<dbReference type="GO" id="GO:0046872">
    <property type="term" value="F:metal ion binding"/>
    <property type="evidence" value="ECO:0007669"/>
    <property type="project" value="UniProtKB-KW"/>
</dbReference>
<keyword evidence="1" id="KW-0479">Metal-binding</keyword>
<dbReference type="SUPFAM" id="SSF54593">
    <property type="entry name" value="Glyoxalase/Bleomycin resistance protein/Dihydroxybiphenyl dioxygenase"/>
    <property type="match status" value="1"/>
</dbReference>
<dbReference type="PROSITE" id="PS00934">
    <property type="entry name" value="GLYOXALASE_I_1"/>
    <property type="match status" value="1"/>
</dbReference>
<dbReference type="EMBL" id="FRAB01000004">
    <property type="protein sequence ID" value="SHJ65513.1"/>
    <property type="molecule type" value="Genomic_DNA"/>
</dbReference>
<dbReference type="GO" id="GO:0004462">
    <property type="term" value="F:lactoylglutathione lyase activity"/>
    <property type="evidence" value="ECO:0007669"/>
    <property type="project" value="InterPro"/>
</dbReference>
<gene>
    <name evidence="3" type="ORF">SAMN05192548_1004232</name>
</gene>
<proteinExistence type="predicted"/>
<dbReference type="Pfam" id="PF00903">
    <property type="entry name" value="Glyoxalase"/>
    <property type="match status" value="1"/>
</dbReference>
<organism evidence="3 4">
    <name type="scientific">Paraburkholderia terricola</name>
    <dbReference type="NCBI Taxonomy" id="169427"/>
    <lineage>
        <taxon>Bacteria</taxon>
        <taxon>Pseudomonadati</taxon>
        <taxon>Pseudomonadota</taxon>
        <taxon>Betaproteobacteria</taxon>
        <taxon>Burkholderiales</taxon>
        <taxon>Burkholderiaceae</taxon>
        <taxon>Paraburkholderia</taxon>
    </lineage>
</organism>
<dbReference type="AlphaFoldDB" id="A0A1M6L2V3"/>
<evidence type="ECO:0000313" key="4">
    <source>
        <dbReference type="Proteomes" id="UP000184395"/>
    </source>
</evidence>
<keyword evidence="3" id="KW-0223">Dioxygenase</keyword>
<protein>
    <submittedName>
        <fullName evidence="3">Catechol 2,3-dioxygenase</fullName>
    </submittedName>
</protein>
<dbReference type="InterPro" id="IPR029068">
    <property type="entry name" value="Glyas_Bleomycin-R_OHBP_Dase"/>
</dbReference>
<evidence type="ECO:0000259" key="2">
    <source>
        <dbReference type="PROSITE" id="PS51819"/>
    </source>
</evidence>
<name>A0A1M6L2V3_9BURK</name>
<dbReference type="OrthoDB" id="8676366at2"/>
<keyword evidence="3" id="KW-0560">Oxidoreductase</keyword>
<feature type="domain" description="VOC" evidence="2">
    <location>
        <begin position="154"/>
        <end position="271"/>
    </location>
</feature>
<sequence length="316" mass="34995">MRILGPDTLVFGVDDVASCASFLADYGLTPQGDGAFEALDGTGVVIRHKDDPALPKWTLPTSNQLRKTIYGVEDRAALDEIAHELARDREVKFLADGSIEATDDSGFLLGFQLSVRRTPTLAAEQINAPGDAQRALNVTGSPANRDEPPPLPRTLSHVVYFVPDTDKAEAFYVNRLGFRVNDRFTGMGPFLRPRGTLDHHTLFFIQTPPAMQGCEHFTFHMGGPSEVLRAGHAFAAKGYESFWGPGRHRFGSNWFWYFNSPLGCHIEYDADMDQLDDSWVPRVAPAIAENSQEFLFQLRETWAPGGPPPTQSRTES</sequence>
<reference evidence="3 4" key="1">
    <citation type="submission" date="2016-11" db="EMBL/GenBank/DDBJ databases">
        <authorList>
            <person name="Jaros S."/>
            <person name="Januszkiewicz K."/>
            <person name="Wedrychowicz H."/>
        </authorList>
    </citation>
    <scope>NUCLEOTIDE SEQUENCE [LARGE SCALE GENOMIC DNA]</scope>
    <source>
        <strain evidence="3 4">LMG 20594</strain>
    </source>
</reference>
<dbReference type="RefSeq" id="WP_073427676.1">
    <property type="nucleotide sequence ID" value="NZ_CADFGY010000001.1"/>
</dbReference>
<dbReference type="InterPro" id="IPR018146">
    <property type="entry name" value="Glyoxalase_1_CS"/>
</dbReference>
<accession>A0A1M6L2V3</accession>
<evidence type="ECO:0000313" key="3">
    <source>
        <dbReference type="EMBL" id="SHJ65513.1"/>
    </source>
</evidence>
<dbReference type="InterPro" id="IPR004360">
    <property type="entry name" value="Glyas_Fos-R_dOase_dom"/>
</dbReference>